<accession>A0A4R6PVY6</accession>
<dbReference type="InterPro" id="IPR044217">
    <property type="entry name" value="CLPT1/2"/>
</dbReference>
<evidence type="ECO:0000256" key="1">
    <source>
        <dbReference type="PROSITE-ProRule" id="PRU01251"/>
    </source>
</evidence>
<dbReference type="Gene3D" id="1.10.1780.10">
    <property type="entry name" value="Clp, N-terminal domain"/>
    <property type="match status" value="2"/>
</dbReference>
<dbReference type="RefSeq" id="WP_067484992.1">
    <property type="nucleotide sequence ID" value="NZ_JBHXPO010000004.1"/>
</dbReference>
<dbReference type="InterPro" id="IPR036628">
    <property type="entry name" value="Clp_N_dom_sf"/>
</dbReference>
<dbReference type="InterPro" id="IPR004176">
    <property type="entry name" value="Clp_R_N"/>
</dbReference>
<name>A0A4R6PVY6_NOCIG</name>
<dbReference type="PANTHER" id="PTHR47016">
    <property type="entry name" value="ATP-DEPENDENT CLP PROTEASE ATP-BINDING SUBUNIT CLPT1, CHLOROPLASTIC"/>
    <property type="match status" value="1"/>
</dbReference>
<reference evidence="3 4" key="1">
    <citation type="submission" date="2019-03" db="EMBL/GenBank/DDBJ databases">
        <title>Genomic Encyclopedia of Type Strains, Phase IV (KMG-IV): sequencing the most valuable type-strain genomes for metagenomic binning, comparative biology and taxonomic classification.</title>
        <authorList>
            <person name="Goeker M."/>
        </authorList>
    </citation>
    <scope>NUCLEOTIDE SEQUENCE [LARGE SCALE GENOMIC DNA]</scope>
    <source>
        <strain evidence="3 4">DSM 44496</strain>
    </source>
</reference>
<dbReference type="SUPFAM" id="SSF81923">
    <property type="entry name" value="Double Clp-N motif"/>
    <property type="match status" value="1"/>
</dbReference>
<comment type="caution">
    <text evidence="3">The sequence shown here is derived from an EMBL/GenBank/DDBJ whole genome shotgun (WGS) entry which is preliminary data.</text>
</comment>
<evidence type="ECO:0000313" key="3">
    <source>
        <dbReference type="EMBL" id="TDP42752.1"/>
    </source>
</evidence>
<feature type="domain" description="Clp R" evidence="2">
    <location>
        <begin position="2"/>
        <end position="193"/>
    </location>
</feature>
<keyword evidence="1" id="KW-0677">Repeat</keyword>
<proteinExistence type="predicted"/>
<dbReference type="Pfam" id="PF02861">
    <property type="entry name" value="Clp_N"/>
    <property type="match status" value="2"/>
</dbReference>
<gene>
    <name evidence="3" type="ORF">DFR75_1011870</name>
</gene>
<protein>
    <submittedName>
        <fullName evidence="3">ClpA/ClpB-like protein</fullName>
    </submittedName>
</protein>
<dbReference type="PANTHER" id="PTHR47016:SF5">
    <property type="entry name" value="CLP DOMAIN SUPERFAMILY PROTEIN"/>
    <property type="match status" value="1"/>
</dbReference>
<sequence>MFEKFTKGAKVAVVLAQEEAKELGAQRIGPEHVLLGVLTNAEPPLRAVLDADGITAEGVRSTLAARANETPLGADDAEALRSIGIDLDAVRASVIENFGPQAWDQAEPEPKRGIFGRVKGADWGHIPFSAPAKKSLELALREALRRKDREIGTAHLLLGILRSVDPVQADLLGGSDGIATLREDIHRMLDRAA</sequence>
<organism evidence="3 4">
    <name type="scientific">Nocardia ignorata</name>
    <dbReference type="NCBI Taxonomy" id="145285"/>
    <lineage>
        <taxon>Bacteria</taxon>
        <taxon>Bacillati</taxon>
        <taxon>Actinomycetota</taxon>
        <taxon>Actinomycetes</taxon>
        <taxon>Mycobacteriales</taxon>
        <taxon>Nocardiaceae</taxon>
        <taxon>Nocardia</taxon>
    </lineage>
</organism>
<evidence type="ECO:0000259" key="2">
    <source>
        <dbReference type="PROSITE" id="PS51903"/>
    </source>
</evidence>
<evidence type="ECO:0000313" key="4">
    <source>
        <dbReference type="Proteomes" id="UP000295087"/>
    </source>
</evidence>
<dbReference type="EMBL" id="SNXK01000001">
    <property type="protein sequence ID" value="TDP42752.1"/>
    <property type="molecule type" value="Genomic_DNA"/>
</dbReference>
<keyword evidence="4" id="KW-1185">Reference proteome</keyword>
<dbReference type="PROSITE" id="PS51903">
    <property type="entry name" value="CLP_R"/>
    <property type="match status" value="1"/>
</dbReference>
<dbReference type="Proteomes" id="UP000295087">
    <property type="component" value="Unassembled WGS sequence"/>
</dbReference>
<dbReference type="AlphaFoldDB" id="A0A4R6PVY6"/>